<feature type="transmembrane region" description="Helical" evidence="1">
    <location>
        <begin position="199"/>
        <end position="219"/>
    </location>
</feature>
<dbReference type="Proteomes" id="UP000800200">
    <property type="component" value="Unassembled WGS sequence"/>
</dbReference>
<feature type="chain" id="PRO_5025384230" evidence="2">
    <location>
        <begin position="18"/>
        <end position="247"/>
    </location>
</feature>
<protein>
    <submittedName>
        <fullName evidence="3">Uncharacterized protein</fullName>
    </submittedName>
</protein>
<reference evidence="3" key="1">
    <citation type="journal article" date="2020" name="Stud. Mycol.">
        <title>101 Dothideomycetes genomes: a test case for predicting lifestyles and emergence of pathogens.</title>
        <authorList>
            <person name="Haridas S."/>
            <person name="Albert R."/>
            <person name="Binder M."/>
            <person name="Bloem J."/>
            <person name="Labutti K."/>
            <person name="Salamov A."/>
            <person name="Andreopoulos B."/>
            <person name="Baker S."/>
            <person name="Barry K."/>
            <person name="Bills G."/>
            <person name="Bluhm B."/>
            <person name="Cannon C."/>
            <person name="Castanera R."/>
            <person name="Culley D."/>
            <person name="Daum C."/>
            <person name="Ezra D."/>
            <person name="Gonzalez J."/>
            <person name="Henrissat B."/>
            <person name="Kuo A."/>
            <person name="Liang C."/>
            <person name="Lipzen A."/>
            <person name="Lutzoni F."/>
            <person name="Magnuson J."/>
            <person name="Mondo S."/>
            <person name="Nolan M."/>
            <person name="Ohm R."/>
            <person name="Pangilinan J."/>
            <person name="Park H.-J."/>
            <person name="Ramirez L."/>
            <person name="Alfaro M."/>
            <person name="Sun H."/>
            <person name="Tritt A."/>
            <person name="Yoshinaga Y."/>
            <person name="Zwiers L.-H."/>
            <person name="Turgeon B."/>
            <person name="Goodwin S."/>
            <person name="Spatafora J."/>
            <person name="Crous P."/>
            <person name="Grigoriev I."/>
        </authorList>
    </citation>
    <scope>NUCLEOTIDE SEQUENCE</scope>
    <source>
        <strain evidence="3">CBS 207.26</strain>
    </source>
</reference>
<keyword evidence="1" id="KW-0812">Transmembrane</keyword>
<keyword evidence="1" id="KW-0472">Membrane</keyword>
<keyword evidence="1" id="KW-1133">Transmembrane helix</keyword>
<dbReference type="EMBL" id="ML994630">
    <property type="protein sequence ID" value="KAF2186165.1"/>
    <property type="molecule type" value="Genomic_DNA"/>
</dbReference>
<feature type="signal peptide" evidence="2">
    <location>
        <begin position="1"/>
        <end position="17"/>
    </location>
</feature>
<gene>
    <name evidence="3" type="ORF">K469DRAFT_706824</name>
</gene>
<keyword evidence="2" id="KW-0732">Signal</keyword>
<proteinExistence type="predicted"/>
<evidence type="ECO:0000256" key="2">
    <source>
        <dbReference type="SAM" id="SignalP"/>
    </source>
</evidence>
<organism evidence="3 4">
    <name type="scientific">Zopfia rhizophila CBS 207.26</name>
    <dbReference type="NCBI Taxonomy" id="1314779"/>
    <lineage>
        <taxon>Eukaryota</taxon>
        <taxon>Fungi</taxon>
        <taxon>Dikarya</taxon>
        <taxon>Ascomycota</taxon>
        <taxon>Pezizomycotina</taxon>
        <taxon>Dothideomycetes</taxon>
        <taxon>Dothideomycetes incertae sedis</taxon>
        <taxon>Zopfiaceae</taxon>
        <taxon>Zopfia</taxon>
    </lineage>
</organism>
<dbReference type="AlphaFoldDB" id="A0A6A6E576"/>
<evidence type="ECO:0000313" key="3">
    <source>
        <dbReference type="EMBL" id="KAF2186165.1"/>
    </source>
</evidence>
<keyword evidence="4" id="KW-1185">Reference proteome</keyword>
<name>A0A6A6E576_9PEZI</name>
<evidence type="ECO:0000313" key="4">
    <source>
        <dbReference type="Proteomes" id="UP000800200"/>
    </source>
</evidence>
<feature type="transmembrane region" description="Helical" evidence="1">
    <location>
        <begin position="120"/>
        <end position="140"/>
    </location>
</feature>
<feature type="transmembrane region" description="Helical" evidence="1">
    <location>
        <begin position="80"/>
        <end position="100"/>
    </location>
</feature>
<evidence type="ECO:0000256" key="1">
    <source>
        <dbReference type="SAM" id="Phobius"/>
    </source>
</evidence>
<dbReference type="OrthoDB" id="10628220at2759"/>
<accession>A0A6A6E576</accession>
<sequence length="247" mass="27861">MSSKLVLIFAFPLFALSFTVPLLEGLMTYDLKSNIVSNKNVGFHSEKCPPITCIGDCLVPPLQNECWLHIVFRAISGPTAAIIVGGTFGMIASALTVHAFRKLYSKEATLKIKHTWMISAVYSTLTYLLLILSVLIYVFVEESKEKDRNWDITQYARTGLFGPFTRESWACNLKKYNREIQMELGWIGLPCKQAKAARWMLLPMLICAAAQLATCTLFYKDRIVDIEKSRKQASRRDTTTTLVDDCA</sequence>